<dbReference type="Gene3D" id="3.50.50.60">
    <property type="entry name" value="FAD/NAD(P)-binding domain"/>
    <property type="match status" value="1"/>
</dbReference>
<keyword evidence="8" id="KW-0812">Transmembrane</keyword>
<reference evidence="11" key="1">
    <citation type="journal article" date="2017" name="Nat. Microbiol.">
        <title>Global analysis of biosynthetic gene clusters reveals vast potential of secondary metabolite production in Penicillium species.</title>
        <authorList>
            <person name="Nielsen J.C."/>
            <person name="Grijseels S."/>
            <person name="Prigent S."/>
            <person name="Ji B."/>
            <person name="Dainat J."/>
            <person name="Nielsen K.F."/>
            <person name="Frisvad J.C."/>
            <person name="Workman M."/>
            <person name="Nielsen J."/>
        </authorList>
    </citation>
    <scope>NUCLEOTIDE SEQUENCE [LARGE SCALE GENOMIC DNA]</scope>
    <source>
        <strain evidence="11">IBT 14082</strain>
    </source>
</reference>
<sequence length="391" mass="42962">MDQFDVAVVGLGVLGSAAAYYASLKGKKVIAFEQFELGHVHGASHDTSRIVRTANSIPEYVKLAKSAYRDWAELEQAAGQKLLTITGGVVFLPKDGDNPFDNLTETLDAEHVPYELLSSDEANRRWPQFNVPDNVDTVYTADTGIAHAAKTVSSLQHLARFQGTVIHENTRVNCINPDASHQGVTIETESTGFGSDSFKKVFHAAKVILTTDAWTNKLLAPLGTRIPLSVMQEQVTYFKPTDKEAFQADRFPVWIWSGNPGFYGFPCFGEPTIKAGRDTSNNLMSPEQRTYLPSPKLLEQLSSFMGGMFPDNGRQQVRTVTCQYTITPDRQFIISPLHDHPNIILGLGAAHAFKFAPTFGRVLAELAIDGNTEEDISLFGIPRIVTATGKL</sequence>
<keyword evidence="8" id="KW-1133">Transmembrane helix</keyword>
<dbReference type="Proteomes" id="UP000191342">
    <property type="component" value="Unassembled WGS sequence"/>
</dbReference>
<feature type="domain" description="FAD dependent oxidoreductase" evidence="9">
    <location>
        <begin position="5"/>
        <end position="366"/>
    </location>
</feature>
<accession>A0A1V6TPJ2</accession>
<keyword evidence="4" id="KW-0285">Flavoprotein</keyword>
<dbReference type="EC" id="1.5.3.1" evidence="3"/>
<comment type="caution">
    <text evidence="10">The sequence shown here is derived from an EMBL/GenBank/DDBJ whole genome shotgun (WGS) entry which is preliminary data.</text>
</comment>
<dbReference type="SUPFAM" id="SSF51905">
    <property type="entry name" value="FAD/NAD(P)-binding domain"/>
    <property type="match status" value="1"/>
</dbReference>
<evidence type="ECO:0000256" key="7">
    <source>
        <dbReference type="ARBA" id="ARBA00052742"/>
    </source>
</evidence>
<dbReference type="STRING" id="254877.A0A1V6TPJ2"/>
<comment type="similarity">
    <text evidence="2">Belongs to the MSOX/MTOX family.</text>
</comment>
<evidence type="ECO:0000256" key="4">
    <source>
        <dbReference type="ARBA" id="ARBA00022630"/>
    </source>
</evidence>
<evidence type="ECO:0000256" key="5">
    <source>
        <dbReference type="ARBA" id="ARBA00022827"/>
    </source>
</evidence>
<dbReference type="AlphaFoldDB" id="A0A1V6TPJ2"/>
<name>A0A1V6TPJ2_9EURO</name>
<comment type="cofactor">
    <cofactor evidence="1">
        <name>FAD</name>
        <dbReference type="ChEBI" id="CHEBI:57692"/>
    </cofactor>
</comment>
<evidence type="ECO:0000313" key="10">
    <source>
        <dbReference type="EMBL" id="OQE28076.1"/>
    </source>
</evidence>
<keyword evidence="8" id="KW-0472">Membrane</keyword>
<dbReference type="InterPro" id="IPR036188">
    <property type="entry name" value="FAD/NAD-bd_sf"/>
</dbReference>
<dbReference type="GO" id="GO:0050660">
    <property type="term" value="F:flavin adenine dinucleotide binding"/>
    <property type="evidence" value="ECO:0007669"/>
    <property type="project" value="InterPro"/>
</dbReference>
<dbReference type="InterPro" id="IPR045170">
    <property type="entry name" value="MTOX"/>
</dbReference>
<gene>
    <name evidence="10" type="ORF">PENFLA_c005G00554</name>
</gene>
<keyword evidence="6" id="KW-0560">Oxidoreductase</keyword>
<evidence type="ECO:0000256" key="8">
    <source>
        <dbReference type="SAM" id="Phobius"/>
    </source>
</evidence>
<evidence type="ECO:0000259" key="9">
    <source>
        <dbReference type="Pfam" id="PF01266"/>
    </source>
</evidence>
<dbReference type="PANTHER" id="PTHR10961">
    <property type="entry name" value="PEROXISOMAL SARCOSINE OXIDASE"/>
    <property type="match status" value="1"/>
</dbReference>
<dbReference type="OrthoDB" id="424974at2759"/>
<evidence type="ECO:0000256" key="1">
    <source>
        <dbReference type="ARBA" id="ARBA00001974"/>
    </source>
</evidence>
<proteinExistence type="inferred from homology"/>
<dbReference type="Gene3D" id="3.30.9.10">
    <property type="entry name" value="D-Amino Acid Oxidase, subunit A, domain 2"/>
    <property type="match status" value="1"/>
</dbReference>
<evidence type="ECO:0000256" key="2">
    <source>
        <dbReference type="ARBA" id="ARBA00010989"/>
    </source>
</evidence>
<dbReference type="PANTHER" id="PTHR10961:SF7">
    <property type="entry name" value="FAD DEPENDENT OXIDOREDUCTASE DOMAIN-CONTAINING PROTEIN"/>
    <property type="match status" value="1"/>
</dbReference>
<dbReference type="FunFam" id="3.50.50.60:FF:000189">
    <property type="entry name" value="Monomeric sarcosine oxidase"/>
    <property type="match status" value="1"/>
</dbReference>
<dbReference type="EMBL" id="MLQL01000005">
    <property type="protein sequence ID" value="OQE28076.1"/>
    <property type="molecule type" value="Genomic_DNA"/>
</dbReference>
<evidence type="ECO:0000313" key="11">
    <source>
        <dbReference type="Proteomes" id="UP000191342"/>
    </source>
</evidence>
<organism evidence="10 11">
    <name type="scientific">Penicillium flavigenum</name>
    <dbReference type="NCBI Taxonomy" id="254877"/>
    <lineage>
        <taxon>Eukaryota</taxon>
        <taxon>Fungi</taxon>
        <taxon>Dikarya</taxon>
        <taxon>Ascomycota</taxon>
        <taxon>Pezizomycotina</taxon>
        <taxon>Eurotiomycetes</taxon>
        <taxon>Eurotiomycetidae</taxon>
        <taxon>Eurotiales</taxon>
        <taxon>Aspergillaceae</taxon>
        <taxon>Penicillium</taxon>
    </lineage>
</organism>
<evidence type="ECO:0000256" key="6">
    <source>
        <dbReference type="ARBA" id="ARBA00023002"/>
    </source>
</evidence>
<dbReference type="GO" id="GO:0008115">
    <property type="term" value="F:sarcosine oxidase activity"/>
    <property type="evidence" value="ECO:0007669"/>
    <property type="project" value="UniProtKB-EC"/>
</dbReference>
<dbReference type="SUPFAM" id="SSF54373">
    <property type="entry name" value="FAD-linked reductases, C-terminal domain"/>
    <property type="match status" value="1"/>
</dbReference>
<keyword evidence="11" id="KW-1185">Reference proteome</keyword>
<evidence type="ECO:0000256" key="3">
    <source>
        <dbReference type="ARBA" id="ARBA00012769"/>
    </source>
</evidence>
<dbReference type="Pfam" id="PF01266">
    <property type="entry name" value="DAO"/>
    <property type="match status" value="1"/>
</dbReference>
<dbReference type="InterPro" id="IPR006076">
    <property type="entry name" value="FAD-dep_OxRdtase"/>
</dbReference>
<keyword evidence="5" id="KW-0274">FAD</keyword>
<dbReference type="NCBIfam" id="NF008425">
    <property type="entry name" value="PRK11259.1"/>
    <property type="match status" value="1"/>
</dbReference>
<comment type="catalytic activity">
    <reaction evidence="7">
        <text>sarcosine + O2 + H2O = formaldehyde + glycine + H2O2</text>
        <dbReference type="Rhea" id="RHEA:13313"/>
        <dbReference type="ChEBI" id="CHEBI:15377"/>
        <dbReference type="ChEBI" id="CHEBI:15379"/>
        <dbReference type="ChEBI" id="CHEBI:16240"/>
        <dbReference type="ChEBI" id="CHEBI:16842"/>
        <dbReference type="ChEBI" id="CHEBI:57305"/>
        <dbReference type="ChEBI" id="CHEBI:57433"/>
        <dbReference type="EC" id="1.5.3.1"/>
    </reaction>
</comment>
<feature type="transmembrane region" description="Helical" evidence="8">
    <location>
        <begin position="6"/>
        <end position="24"/>
    </location>
</feature>
<protein>
    <recommendedName>
        <fullName evidence="3">sarcosine oxidasee (formaldehyde-forming)</fullName>
        <ecNumber evidence="3">1.5.3.1</ecNumber>
    </recommendedName>
</protein>